<dbReference type="AlphaFoldDB" id="A0A4U8QD61"/>
<proteinExistence type="predicted"/>
<dbReference type="SUPFAM" id="SSF49785">
    <property type="entry name" value="Galactose-binding domain-like"/>
    <property type="match status" value="1"/>
</dbReference>
<dbReference type="InterPro" id="IPR008979">
    <property type="entry name" value="Galactose-bd-like_sf"/>
</dbReference>
<evidence type="ECO:0000313" key="3">
    <source>
        <dbReference type="Proteomes" id="UP000306509"/>
    </source>
</evidence>
<dbReference type="Gene3D" id="2.60.120.260">
    <property type="entry name" value="Galactose-binding domain-like"/>
    <property type="match status" value="1"/>
</dbReference>
<evidence type="ECO:0000313" key="2">
    <source>
        <dbReference type="EMBL" id="TLD03062.1"/>
    </source>
</evidence>
<name>A0A4U8QD61_9FIRM</name>
<evidence type="ECO:0000259" key="1">
    <source>
        <dbReference type="Pfam" id="PF24135"/>
    </source>
</evidence>
<dbReference type="InterPro" id="IPR055826">
    <property type="entry name" value="DUF7402"/>
</dbReference>
<organism evidence="2 3">
    <name type="scientific">Robinsoniella peoriensis</name>
    <dbReference type="NCBI Taxonomy" id="180332"/>
    <lineage>
        <taxon>Bacteria</taxon>
        <taxon>Bacillati</taxon>
        <taxon>Bacillota</taxon>
        <taxon>Clostridia</taxon>
        <taxon>Lachnospirales</taxon>
        <taxon>Lachnospiraceae</taxon>
        <taxon>Robinsoniella</taxon>
    </lineage>
</organism>
<gene>
    <name evidence="2" type="ORF">DSM106044_00086</name>
</gene>
<dbReference type="STRING" id="180332.GCA_000797495_02614"/>
<sequence length="261" mass="29693">MLSIKVLDRDDKTIAVSRGEEEVNLVCAREYREGDRIILEVDCEQGYLWLQVDDALGKSLVYVTGNVAFTIPFGEKRISYSPKAFYGTKHLITARTAKDYEVKAYRNLAYNINDQHGDTNCYPHATANVETRGEAVFAARNAIDGVTVNSSHGEWPYESWGINRQDDAVMRIDFGRTVEVDQVVLYTRADFPHDNWWKKAVLTYSDGSTLELDMKKSALPHIKAFEKKQINWVEISQLIKSKEPSPFPALTQMEVYGTDLL</sequence>
<dbReference type="Proteomes" id="UP000306509">
    <property type="component" value="Unassembled WGS sequence"/>
</dbReference>
<accession>A0A4U8QD61</accession>
<protein>
    <recommendedName>
        <fullName evidence="1">DUF7402 domain-containing protein</fullName>
    </recommendedName>
</protein>
<reference evidence="2 3" key="1">
    <citation type="journal article" date="2019" name="Anaerobe">
        <title>Detection of Robinsoniella peoriensis in multiple bone samples of a trauma patient.</title>
        <authorList>
            <person name="Schrottner P."/>
            <person name="Hartwich K."/>
            <person name="Bunk B."/>
            <person name="Schober I."/>
            <person name="Helbig S."/>
            <person name="Rudolph W.W."/>
            <person name="Gunzer F."/>
        </authorList>
    </citation>
    <scope>NUCLEOTIDE SEQUENCE [LARGE SCALE GENOMIC DNA]</scope>
    <source>
        <strain evidence="2 3">DSM 106044</strain>
    </source>
</reference>
<dbReference type="EMBL" id="QGQD01000001">
    <property type="protein sequence ID" value="TLD03062.1"/>
    <property type="molecule type" value="Genomic_DNA"/>
</dbReference>
<feature type="domain" description="DUF7402" evidence="1">
    <location>
        <begin position="124"/>
        <end position="235"/>
    </location>
</feature>
<dbReference type="Pfam" id="PF24135">
    <property type="entry name" value="DUF7402"/>
    <property type="match status" value="1"/>
</dbReference>
<comment type="caution">
    <text evidence="2">The sequence shown here is derived from an EMBL/GenBank/DDBJ whole genome shotgun (WGS) entry which is preliminary data.</text>
</comment>
<dbReference type="RefSeq" id="WP_138001474.1">
    <property type="nucleotide sequence ID" value="NZ_QGQD01000001.1"/>
</dbReference>
<keyword evidence="3" id="KW-1185">Reference proteome</keyword>